<dbReference type="Gene3D" id="1.10.600.10">
    <property type="entry name" value="Farnesyl Diphosphate Synthase"/>
    <property type="match status" value="1"/>
</dbReference>
<proteinExistence type="inferred from homology"/>
<evidence type="ECO:0000256" key="1">
    <source>
        <dbReference type="ARBA" id="ARBA00006333"/>
    </source>
</evidence>
<dbReference type="Proteomes" id="UP001497512">
    <property type="component" value="Chromosome 11"/>
</dbReference>
<sequence length="501" mass="57484">MNYSTSYKSIGFKTMLIMATQLHETCIISTTHGKVCLKQKKLLVQSVELQCSPLQTSMLKACNNVSCMNASHSNTISSMLLATRNCHAHLQQGVHGIHGGRNTSYRKVGVGHMQTTHNMEMQQRQQDALDYVVPKYTHPFICKMNPNVEEANKLALVWFAHHFQSSMSPKDFEDICLVNCHYLEGASYPEASISRLEFVIEFMIWLFTMDDESLPQISTLEELVQFQQETQAIIMSTFSEDKTLQDNLQKYLNDERAFEYNKEFLEKVLAQVTMKPLLEPDVNDHQHLSPIASSFRDLWVKAISVMSNEWNLRFAKVTQRNVFANFLESQNLRHDVNHSTSSYISERRKSGLIETYIVLLEFIKDISLPDTIYYSVPMQRLCEATTDAVCWINDVWSFPKELVVGEVANLVFLIGKEKGCSYNEAAQIVAQMLMDKFKEMQFASMELKEYCKNHQATTSQMVAIDHYISCCNNFVSAAHLCYSQSARYQRVQTKSTMILLT</sequence>
<dbReference type="SFLD" id="SFLDG01020">
    <property type="entry name" value="Terpene_Cyclase_Like_2"/>
    <property type="match status" value="1"/>
</dbReference>
<keyword evidence="4" id="KW-1185">Reference proteome</keyword>
<dbReference type="EC" id="4.2.3.-" evidence="2"/>
<dbReference type="SUPFAM" id="SSF48576">
    <property type="entry name" value="Terpenoid synthases"/>
    <property type="match status" value="1"/>
</dbReference>
<keyword evidence="2" id="KW-0456">Lyase</keyword>
<dbReference type="PANTHER" id="PTHR35201">
    <property type="entry name" value="TERPENE SYNTHASE"/>
    <property type="match status" value="1"/>
</dbReference>
<reference evidence="3" key="1">
    <citation type="submission" date="2024-02" db="EMBL/GenBank/DDBJ databases">
        <authorList>
            <consortium name="ELIXIR-Norway"/>
            <consortium name="Elixir Norway"/>
        </authorList>
    </citation>
    <scope>NUCLEOTIDE SEQUENCE</scope>
</reference>
<evidence type="ECO:0000256" key="2">
    <source>
        <dbReference type="RuleBase" id="RU366034"/>
    </source>
</evidence>
<dbReference type="SFLD" id="SFLDS00005">
    <property type="entry name" value="Isoprenoid_Synthase_Type_I"/>
    <property type="match status" value="1"/>
</dbReference>
<protein>
    <recommendedName>
        <fullName evidence="2">Terpene synthase</fullName>
        <ecNumber evidence="2">4.2.3.-</ecNumber>
    </recommendedName>
</protein>
<accession>A0ABP0TFY9</accession>
<dbReference type="InterPro" id="IPR034686">
    <property type="entry name" value="Terpene_cyclase-like_2"/>
</dbReference>
<evidence type="ECO:0000313" key="3">
    <source>
        <dbReference type="EMBL" id="CAK9195661.1"/>
    </source>
</evidence>
<dbReference type="EMBL" id="OZ019903">
    <property type="protein sequence ID" value="CAK9195661.1"/>
    <property type="molecule type" value="Genomic_DNA"/>
</dbReference>
<evidence type="ECO:0000313" key="4">
    <source>
        <dbReference type="Proteomes" id="UP001497512"/>
    </source>
</evidence>
<name>A0ABP0TFY9_9BRYO</name>
<comment type="cofactor">
    <cofactor evidence="2">
        <name>Mg(2+)</name>
        <dbReference type="ChEBI" id="CHEBI:18420"/>
    </cofactor>
</comment>
<organism evidence="3 4">
    <name type="scientific">Sphagnum troendelagicum</name>
    <dbReference type="NCBI Taxonomy" id="128251"/>
    <lineage>
        <taxon>Eukaryota</taxon>
        <taxon>Viridiplantae</taxon>
        <taxon>Streptophyta</taxon>
        <taxon>Embryophyta</taxon>
        <taxon>Bryophyta</taxon>
        <taxon>Sphagnophytina</taxon>
        <taxon>Sphagnopsida</taxon>
        <taxon>Sphagnales</taxon>
        <taxon>Sphagnaceae</taxon>
        <taxon>Sphagnum</taxon>
    </lineage>
</organism>
<keyword evidence="2" id="KW-0479">Metal-binding</keyword>
<keyword evidence="2" id="KW-0460">Magnesium</keyword>
<dbReference type="InterPro" id="IPR008949">
    <property type="entry name" value="Isoprenoid_synthase_dom_sf"/>
</dbReference>
<gene>
    <name evidence="3" type="ORF">CSSPTR1EN2_LOCUS3051</name>
</gene>
<dbReference type="PANTHER" id="PTHR35201:SF4">
    <property type="entry name" value="BETA-PINACENE SYNTHASE-RELATED"/>
    <property type="match status" value="1"/>
</dbReference>
<comment type="similarity">
    <text evidence="1 2">Belongs to the terpene synthase family.</text>
</comment>
<dbReference type="Pfam" id="PF19086">
    <property type="entry name" value="Terpene_syn_C_2"/>
    <property type="match status" value="1"/>
</dbReference>